<accession>A0A0N0I9F0</accession>
<dbReference type="Gene3D" id="1.20.120.330">
    <property type="entry name" value="Nucleotidyltransferases domain 2"/>
    <property type="match status" value="1"/>
</dbReference>
<proteinExistence type="predicted"/>
<dbReference type="AlphaFoldDB" id="A0A0N0I9F0"/>
<dbReference type="Proteomes" id="UP000053226">
    <property type="component" value="Unassembled WGS sequence"/>
</dbReference>
<sequence length="287" mass="32517">MESTAQLLNRIISFALLDPRIDAVIMTGSRARVTGVDNYSDLDIEFVGHGVNDFTQSTQWLNQFGNPLITLQLANEKPNEPDWPTCLVIFEQGRKIDFTFAEPIRLTTMKHAGLDAIYARGYGVLLDKSGVTNGLPEYIPGQHPRISLPSAEQFNALVTDFWFEAHQVAILLTRDERWLAWQRDHSMKNGLLTLLEWLVTIDNPNQDCWYQGKSFNQWMPKRYLACMDKIFNFNNANTAASGLILLLDTFAKASKEVANALNYPDYSSVSQKITELANDILLDNQLI</sequence>
<dbReference type="Pfam" id="PF04439">
    <property type="entry name" value="Adenyl_transf"/>
    <property type="match status" value="1"/>
</dbReference>
<dbReference type="Gene3D" id="3.30.460.10">
    <property type="entry name" value="Beta Polymerase, domain 2"/>
    <property type="match status" value="1"/>
</dbReference>
<evidence type="ECO:0008006" key="3">
    <source>
        <dbReference type="Google" id="ProtNLM"/>
    </source>
</evidence>
<comment type="caution">
    <text evidence="1">The sequence shown here is derived from an EMBL/GenBank/DDBJ whole genome shotgun (WGS) entry which is preliminary data.</text>
</comment>
<evidence type="ECO:0000313" key="2">
    <source>
        <dbReference type="Proteomes" id="UP000053226"/>
    </source>
</evidence>
<gene>
    <name evidence="1" type="ORF">M992_2666</name>
</gene>
<dbReference type="RefSeq" id="WP_053909028.1">
    <property type="nucleotide sequence ID" value="NZ_CAWMUS010000026.1"/>
</dbReference>
<name>A0A0N0I9F0_9GAMM</name>
<dbReference type="OrthoDB" id="9776406at2"/>
<dbReference type="SUPFAM" id="SSF81301">
    <property type="entry name" value="Nucleotidyltransferase"/>
    <property type="match status" value="1"/>
</dbReference>
<dbReference type="SUPFAM" id="SSF81631">
    <property type="entry name" value="PAP/OAS1 substrate-binding domain"/>
    <property type="match status" value="1"/>
</dbReference>
<protein>
    <recommendedName>
        <fullName evidence="3">Aminoglycoside adenylyltransferase</fullName>
    </recommendedName>
</protein>
<organism evidence="1 2">
    <name type="scientific">Moellerella wisconsensis ATCC 35017</name>
    <dbReference type="NCBI Taxonomy" id="1354267"/>
    <lineage>
        <taxon>Bacteria</taxon>
        <taxon>Pseudomonadati</taxon>
        <taxon>Pseudomonadota</taxon>
        <taxon>Gammaproteobacteria</taxon>
        <taxon>Enterobacterales</taxon>
        <taxon>Morganellaceae</taxon>
        <taxon>Moellerella</taxon>
    </lineage>
</organism>
<dbReference type="InterPro" id="IPR043519">
    <property type="entry name" value="NT_sf"/>
</dbReference>
<keyword evidence="2" id="KW-1185">Reference proteome</keyword>
<evidence type="ECO:0000313" key="1">
    <source>
        <dbReference type="EMBL" id="KPD02122.1"/>
    </source>
</evidence>
<dbReference type="EMBL" id="LGAA01000026">
    <property type="protein sequence ID" value="KPD02122.1"/>
    <property type="molecule type" value="Genomic_DNA"/>
</dbReference>
<dbReference type="InterPro" id="IPR007530">
    <property type="entry name" value="Aminoglycoside_adenylylTfrase"/>
</dbReference>
<reference evidence="1 2" key="1">
    <citation type="submission" date="2015-07" db="EMBL/GenBank/DDBJ databases">
        <title>ATOL: Assembling a taxonomically balanced genome-scale reconstruction of the evolutionary history of the Enterobacteriaceae.</title>
        <authorList>
            <person name="Plunkett G.III."/>
            <person name="Neeno-Eckwall E.C."/>
            <person name="Glasner J.D."/>
            <person name="Perna N.T."/>
        </authorList>
    </citation>
    <scope>NUCLEOTIDE SEQUENCE [LARGE SCALE GENOMIC DNA]</scope>
    <source>
        <strain evidence="1 2">ATCC 35017</strain>
    </source>
</reference>